<name>A0A8C3U964_CATUS</name>
<dbReference type="Ensembl" id="ENSCUST00005010432.1">
    <property type="protein sequence ID" value="ENSCUSP00005010008.1"/>
    <property type="gene ID" value="ENSCUSG00005006403.1"/>
</dbReference>
<proteinExistence type="predicted"/>
<protein>
    <submittedName>
        <fullName evidence="2">Chromosome 22 open reading frame 23</fullName>
    </submittedName>
</protein>
<reference evidence="2" key="3">
    <citation type="submission" date="2025-09" db="UniProtKB">
        <authorList>
            <consortium name="Ensembl"/>
        </authorList>
    </citation>
    <scope>IDENTIFICATION</scope>
</reference>
<dbReference type="AlphaFoldDB" id="A0A8C3U964"/>
<dbReference type="PANTHER" id="PTHR28348">
    <property type="entry name" value="UPF0193 PROTEIN EVG1"/>
    <property type="match status" value="1"/>
</dbReference>
<sequence>MATAAASPPRPPCLARSAPFAMETTGIPGRGGGSAAGRPARYSTGTRELVKAMMEEMQLTHSHKRYLMDYVKRGDALPLQRFPPSSKESVPVSCPAACQPRRLPARPLLRPAKVCRAGDAYTREKFKPQPTRDLEKEKRRLQNILATGKDEVEDEVVQVFVRKKEEEIAEPDRFEELVNEIQERREFLAEMEALGQGKKYQGIILTEISQKLHEMETIDKKRSEEMRNIMTKAFPVGNKSNLQD</sequence>
<feature type="region of interest" description="Disordered" evidence="1">
    <location>
        <begin position="1"/>
        <end position="41"/>
    </location>
</feature>
<reference evidence="2" key="2">
    <citation type="submission" date="2025-08" db="UniProtKB">
        <authorList>
            <consortium name="Ensembl"/>
        </authorList>
    </citation>
    <scope>IDENTIFICATION</scope>
</reference>
<dbReference type="InterPro" id="IPR007914">
    <property type="entry name" value="UPF0193"/>
</dbReference>
<organism evidence="2 3">
    <name type="scientific">Catharus ustulatus</name>
    <name type="common">Russet-backed thrush</name>
    <name type="synonym">Hylocichla ustulatus</name>
    <dbReference type="NCBI Taxonomy" id="91951"/>
    <lineage>
        <taxon>Eukaryota</taxon>
        <taxon>Metazoa</taxon>
        <taxon>Chordata</taxon>
        <taxon>Craniata</taxon>
        <taxon>Vertebrata</taxon>
        <taxon>Euteleostomi</taxon>
        <taxon>Archelosauria</taxon>
        <taxon>Archosauria</taxon>
        <taxon>Dinosauria</taxon>
        <taxon>Saurischia</taxon>
        <taxon>Theropoda</taxon>
        <taxon>Coelurosauria</taxon>
        <taxon>Aves</taxon>
        <taxon>Neognathae</taxon>
        <taxon>Neoaves</taxon>
        <taxon>Telluraves</taxon>
        <taxon>Australaves</taxon>
        <taxon>Passeriformes</taxon>
        <taxon>Turdidae</taxon>
        <taxon>Catharus</taxon>
    </lineage>
</organism>
<gene>
    <name evidence="2" type="primary">C4H22orf23</name>
</gene>
<dbReference type="PANTHER" id="PTHR28348:SF1">
    <property type="entry name" value="UPF0193 PROTEIN EVG1"/>
    <property type="match status" value="1"/>
</dbReference>
<dbReference type="CTD" id="100485066"/>
<evidence type="ECO:0000313" key="2">
    <source>
        <dbReference type="Ensembl" id="ENSCUSP00005010008.1"/>
    </source>
</evidence>
<dbReference type="Pfam" id="PF05250">
    <property type="entry name" value="UPF0193"/>
    <property type="match status" value="1"/>
</dbReference>
<dbReference type="GeneID" id="116995115"/>
<evidence type="ECO:0000313" key="3">
    <source>
        <dbReference type="Proteomes" id="UP000694563"/>
    </source>
</evidence>
<dbReference type="OrthoDB" id="189770at2759"/>
<evidence type="ECO:0000256" key="1">
    <source>
        <dbReference type="SAM" id="MobiDB-lite"/>
    </source>
</evidence>
<keyword evidence="3" id="KW-1185">Reference proteome</keyword>
<dbReference type="RefSeq" id="XP_032913363.1">
    <property type="nucleotide sequence ID" value="XM_033057472.1"/>
</dbReference>
<reference evidence="2" key="1">
    <citation type="submission" date="2020-10" db="EMBL/GenBank/DDBJ databases">
        <title>Catharus ustulatus (Swainson's thrush) genome, bCatUst1, primary haplotype v2.</title>
        <authorList>
            <person name="Delmore K."/>
            <person name="Vafadar M."/>
            <person name="Formenti G."/>
            <person name="Chow W."/>
            <person name="Pelan S."/>
            <person name="Howe K."/>
            <person name="Rhie A."/>
            <person name="Mountcastle J."/>
            <person name="Haase B."/>
            <person name="Fedrigo O."/>
            <person name="Jarvis E.D."/>
        </authorList>
    </citation>
    <scope>NUCLEOTIDE SEQUENCE [LARGE SCALE GENOMIC DNA]</scope>
</reference>
<accession>A0A8C3U964</accession>
<dbReference type="Proteomes" id="UP000694563">
    <property type="component" value="Chromosome 4"/>
</dbReference>